<dbReference type="Proteomes" id="UP000783686">
    <property type="component" value="Unassembled WGS sequence"/>
</dbReference>
<evidence type="ECO:0000313" key="2">
    <source>
        <dbReference type="EMBL" id="CAD5225991.1"/>
    </source>
</evidence>
<feature type="chain" id="PRO_5035595063" description="Secreted protein" evidence="1">
    <location>
        <begin position="19"/>
        <end position="222"/>
    </location>
</feature>
<proteinExistence type="predicted"/>
<evidence type="ECO:0000313" key="3">
    <source>
        <dbReference type="Proteomes" id="UP000614601"/>
    </source>
</evidence>
<accession>A0A811LEJ8</accession>
<dbReference type="AlphaFoldDB" id="A0A811LEJ8"/>
<dbReference type="Proteomes" id="UP000614601">
    <property type="component" value="Unassembled WGS sequence"/>
</dbReference>
<protein>
    <recommendedName>
        <fullName evidence="4">Secreted protein</fullName>
    </recommendedName>
</protein>
<reference evidence="2" key="1">
    <citation type="submission" date="2020-09" db="EMBL/GenBank/DDBJ databases">
        <authorList>
            <person name="Kikuchi T."/>
        </authorList>
    </citation>
    <scope>NUCLEOTIDE SEQUENCE</scope>
    <source>
        <strain evidence="2">SH1</strain>
    </source>
</reference>
<dbReference type="OrthoDB" id="10332956at2759"/>
<name>A0A811LEJ8_9BILA</name>
<comment type="caution">
    <text evidence="2">The sequence shown here is derived from an EMBL/GenBank/DDBJ whole genome shotgun (WGS) entry which is preliminary data.</text>
</comment>
<evidence type="ECO:0000256" key="1">
    <source>
        <dbReference type="SAM" id="SignalP"/>
    </source>
</evidence>
<gene>
    <name evidence="2" type="ORF">BOKJ2_LOCUS11854</name>
</gene>
<sequence>MAMINVVVALMLVSYISADSFFFNTGVRLNAGQTNSPDQLEKALNEAGFDLKMNPLEKLAFSGERDEICAIYQQHKLMAKNIALRGMLRIACELKYEALTQNSECLQGMEESLEPQCERACLRKHSISSAEGQCDAVSCTANCVGAQIKECGAENGEDSLNTFYSELMGAQLAWSWGLATAEEVQSTAETGPAACGKMVNLALTALESHEIMPKQSKKALSK</sequence>
<keyword evidence="3" id="KW-1185">Reference proteome</keyword>
<organism evidence="2 3">
    <name type="scientific">Bursaphelenchus okinawaensis</name>
    <dbReference type="NCBI Taxonomy" id="465554"/>
    <lineage>
        <taxon>Eukaryota</taxon>
        <taxon>Metazoa</taxon>
        <taxon>Ecdysozoa</taxon>
        <taxon>Nematoda</taxon>
        <taxon>Chromadorea</taxon>
        <taxon>Rhabditida</taxon>
        <taxon>Tylenchina</taxon>
        <taxon>Tylenchomorpha</taxon>
        <taxon>Aphelenchoidea</taxon>
        <taxon>Aphelenchoididae</taxon>
        <taxon>Bursaphelenchus</taxon>
    </lineage>
</organism>
<keyword evidence="1" id="KW-0732">Signal</keyword>
<feature type="signal peptide" evidence="1">
    <location>
        <begin position="1"/>
        <end position="18"/>
    </location>
</feature>
<dbReference type="EMBL" id="CAJFDH010000005">
    <property type="protein sequence ID" value="CAD5225991.1"/>
    <property type="molecule type" value="Genomic_DNA"/>
</dbReference>
<evidence type="ECO:0008006" key="4">
    <source>
        <dbReference type="Google" id="ProtNLM"/>
    </source>
</evidence>
<dbReference type="EMBL" id="CAJFCW020000005">
    <property type="protein sequence ID" value="CAG9121587.1"/>
    <property type="molecule type" value="Genomic_DNA"/>
</dbReference>